<dbReference type="Proteomes" id="UP000593561">
    <property type="component" value="Unassembled WGS sequence"/>
</dbReference>
<name>A0A7J8RN13_GOSDV</name>
<dbReference type="PANTHER" id="PTHR31286">
    <property type="entry name" value="GLYCINE-RICH CELL WALL STRUCTURAL PROTEIN 1.8-LIKE"/>
    <property type="match status" value="1"/>
</dbReference>
<keyword evidence="3" id="KW-1185">Reference proteome</keyword>
<comment type="caution">
    <text evidence="2">The sequence shown here is derived from an EMBL/GenBank/DDBJ whole genome shotgun (WGS) entry which is preliminary data.</text>
</comment>
<dbReference type="AlphaFoldDB" id="A0A7J8RN13"/>
<evidence type="ECO:0000313" key="3">
    <source>
        <dbReference type="Proteomes" id="UP000593561"/>
    </source>
</evidence>
<dbReference type="PANTHER" id="PTHR31286:SF167">
    <property type="entry name" value="OS09G0268800 PROTEIN"/>
    <property type="match status" value="1"/>
</dbReference>
<protein>
    <recommendedName>
        <fullName evidence="1">Zinc knuckle CX2CX4HX4C domain-containing protein</fullName>
    </recommendedName>
</protein>
<dbReference type="EMBL" id="JABFAC010000006">
    <property type="protein sequence ID" value="MBA0614726.1"/>
    <property type="molecule type" value="Genomic_DNA"/>
</dbReference>
<feature type="domain" description="Zinc knuckle CX2CX4HX4C" evidence="1">
    <location>
        <begin position="101"/>
        <end position="148"/>
    </location>
</feature>
<sequence>MLIYTVWRRKSYNLDSFRVQLKSIWKTRKKFEIQLVIFDQLVNTIERSKIRLVLSPYWIKIGSCLLECDKKKDLIHAIGSTFRRVIRSEVKREFCRLRVQLDVQKPLQRGIFVSTSNQEKLWLSFKYENLPNFYFWYGRMGHGLKECDRIPTSVRDKLEDELSYSLALKDKSNLLQKECLEFGASTKKSMMECLYVGDFDEVDGAEGIFSTVVTSSQVTVANCQTEVRGESTKVLADMEATNFAHNSKDFGGHRIPPIKDEIWGQ</sequence>
<gene>
    <name evidence="2" type="ORF">Godav_014981</name>
</gene>
<reference evidence="2 3" key="1">
    <citation type="journal article" date="2019" name="Genome Biol. Evol.">
        <title>Insights into the evolution of the New World diploid cottons (Gossypium, subgenus Houzingenia) based on genome sequencing.</title>
        <authorList>
            <person name="Grover C.E."/>
            <person name="Arick M.A. 2nd"/>
            <person name="Thrash A."/>
            <person name="Conover J.L."/>
            <person name="Sanders W.S."/>
            <person name="Peterson D.G."/>
            <person name="Frelichowski J.E."/>
            <person name="Scheffler J.A."/>
            <person name="Scheffler B.E."/>
            <person name="Wendel J.F."/>
        </authorList>
    </citation>
    <scope>NUCLEOTIDE SEQUENCE [LARGE SCALE GENOMIC DNA]</scope>
    <source>
        <strain evidence="2">27</strain>
        <tissue evidence="2">Leaf</tissue>
    </source>
</reference>
<organism evidence="2 3">
    <name type="scientific">Gossypium davidsonii</name>
    <name type="common">Davidson's cotton</name>
    <name type="synonym">Gossypium klotzschianum subsp. davidsonii</name>
    <dbReference type="NCBI Taxonomy" id="34287"/>
    <lineage>
        <taxon>Eukaryota</taxon>
        <taxon>Viridiplantae</taxon>
        <taxon>Streptophyta</taxon>
        <taxon>Embryophyta</taxon>
        <taxon>Tracheophyta</taxon>
        <taxon>Spermatophyta</taxon>
        <taxon>Magnoliopsida</taxon>
        <taxon>eudicotyledons</taxon>
        <taxon>Gunneridae</taxon>
        <taxon>Pentapetalae</taxon>
        <taxon>rosids</taxon>
        <taxon>malvids</taxon>
        <taxon>Malvales</taxon>
        <taxon>Malvaceae</taxon>
        <taxon>Malvoideae</taxon>
        <taxon>Gossypium</taxon>
    </lineage>
</organism>
<dbReference type="Pfam" id="PF14392">
    <property type="entry name" value="zf-CCHC_4"/>
    <property type="match status" value="1"/>
</dbReference>
<evidence type="ECO:0000259" key="1">
    <source>
        <dbReference type="Pfam" id="PF14392"/>
    </source>
</evidence>
<proteinExistence type="predicted"/>
<dbReference type="InterPro" id="IPR040256">
    <property type="entry name" value="At4g02000-like"/>
</dbReference>
<accession>A0A7J8RN13</accession>
<dbReference type="InterPro" id="IPR025836">
    <property type="entry name" value="Zn_knuckle_CX2CX4HX4C"/>
</dbReference>
<evidence type="ECO:0000313" key="2">
    <source>
        <dbReference type="EMBL" id="MBA0614726.1"/>
    </source>
</evidence>